<dbReference type="AlphaFoldDB" id="A0A3A6VF68"/>
<evidence type="ECO:0000256" key="1">
    <source>
        <dbReference type="ARBA" id="ARBA00005857"/>
    </source>
</evidence>
<dbReference type="InterPro" id="IPR011990">
    <property type="entry name" value="TPR-like_helical_dom_sf"/>
</dbReference>
<keyword evidence="3" id="KW-0677">Repeat</keyword>
<dbReference type="EMBL" id="QWDR01000001">
    <property type="protein sequence ID" value="RJY33417.1"/>
    <property type="molecule type" value="Genomic_DNA"/>
</dbReference>
<keyword evidence="4" id="KW-0802">TPR repeat</keyword>
<comment type="caution">
    <text evidence="5">The sequence shown here is derived from an EMBL/GenBank/DDBJ whole genome shotgun (WGS) entry which is preliminary data.</text>
</comment>
<dbReference type="PANTHER" id="PTHR16263:SF4">
    <property type="entry name" value="TETRATRICOPEPTIDE REPEAT PROTEIN 38"/>
    <property type="match status" value="1"/>
</dbReference>
<protein>
    <recommendedName>
        <fullName evidence="2">Tetratricopeptide repeat protein 38</fullName>
    </recommendedName>
</protein>
<sequence>MCYHLIIDSFIDRISRMHTQRGLEVTTGSIEAVDSINYFHEQVLSSGQNAIQILDSAKKHTDNLLIQTYAAAFYLYAQEDVANEQASDYLQSAFRLLTSANEREKLIFEAVTNWSKRDYANAISLLVTLLERYPRDTLALKFMEWLFYCTGQAFNAEYFLKVCDKCAPENQDESHFLAIHSFALELCGQYSKAKEMAEEAITMNLLTPWAHHTLAHVHLLTSDITGGINRLRDLQKTWEDILPLLKGHNTWHLALFYLANRNEEEVKKLYPHISGALPDTVLEQLDTISLLWRMDMAGLPQDRLLNQVVDHLSTHPLEYYTGFTNAHFIYCLVKSGYKNEADESLKRMKFYACSPSSDALWGDVVLPLCQGIYAFADADYKTALMLMEPVIGECAQLGGSDAQIELFFQTYLLVLIHNKQKDKALQFFTEHLKYYNNTPLSDWWFQSANKA</sequence>
<dbReference type="CDD" id="cd05804">
    <property type="entry name" value="StaR_like"/>
    <property type="match status" value="1"/>
</dbReference>
<gene>
    <name evidence="5" type="ORF">D1H98_00990</name>
</gene>
<evidence type="ECO:0000313" key="5">
    <source>
        <dbReference type="EMBL" id="RJY33417.1"/>
    </source>
</evidence>
<accession>A0A3A6VF68</accession>
<comment type="similarity">
    <text evidence="1">Belongs to the TTC38 family.</text>
</comment>
<dbReference type="Gene3D" id="1.25.40.10">
    <property type="entry name" value="Tetratricopeptide repeat domain"/>
    <property type="match status" value="1"/>
</dbReference>
<proteinExistence type="inferred from homology"/>
<organism evidence="5 6">
    <name type="scientific">Legionella pneumophila subsp. pneumophila</name>
    <dbReference type="NCBI Taxonomy" id="91891"/>
    <lineage>
        <taxon>Bacteria</taxon>
        <taxon>Pseudomonadati</taxon>
        <taxon>Pseudomonadota</taxon>
        <taxon>Gammaproteobacteria</taxon>
        <taxon>Legionellales</taxon>
        <taxon>Legionellaceae</taxon>
        <taxon>Legionella</taxon>
    </lineage>
</organism>
<dbReference type="PANTHER" id="PTHR16263">
    <property type="entry name" value="TETRATRICOPEPTIDE REPEAT PROTEIN 38"/>
    <property type="match status" value="1"/>
</dbReference>
<evidence type="ECO:0000256" key="3">
    <source>
        <dbReference type="ARBA" id="ARBA00022737"/>
    </source>
</evidence>
<dbReference type="OMA" id="DLCERHA"/>
<evidence type="ECO:0000256" key="4">
    <source>
        <dbReference type="ARBA" id="ARBA00022803"/>
    </source>
</evidence>
<evidence type="ECO:0000256" key="2">
    <source>
        <dbReference type="ARBA" id="ARBA00019992"/>
    </source>
</evidence>
<dbReference type="InterPro" id="IPR033891">
    <property type="entry name" value="TTC38"/>
</dbReference>
<evidence type="ECO:0000313" key="6">
    <source>
        <dbReference type="Proteomes" id="UP000277145"/>
    </source>
</evidence>
<dbReference type="SUPFAM" id="SSF48452">
    <property type="entry name" value="TPR-like"/>
    <property type="match status" value="1"/>
</dbReference>
<dbReference type="Proteomes" id="UP000277145">
    <property type="component" value="Unassembled WGS sequence"/>
</dbReference>
<name>A0A3A6VF68_LEGPN</name>
<reference evidence="5 6" key="1">
    <citation type="submission" date="2018-08" db="EMBL/GenBank/DDBJ databases">
        <title>Genome Sequences of Legionella pneumophila subsp. pneumophila Isolates, Recovered from a Drinking Water System in a Large Builging.</title>
        <authorList>
            <person name="Gomez-Alvarez V."/>
            <person name="Boczek L."/>
            <person name="King D."/>
            <person name="Pemberton A."/>
            <person name="Pfaller S."/>
            <person name="Rodgers M."/>
            <person name="Santodomingo J."/>
            <person name="Revetta R."/>
        </authorList>
    </citation>
    <scope>NUCLEOTIDE SEQUENCE [LARGE SCALE GENOMIC DNA]</scope>
    <source>
        <strain evidence="5 6">L01C.1</strain>
    </source>
</reference>